<dbReference type="Proteomes" id="UP000029980">
    <property type="component" value="Chromosome"/>
</dbReference>
<organism evidence="1 2">
    <name type="scientific">Thermococcus eurythermalis</name>
    <dbReference type="NCBI Taxonomy" id="1505907"/>
    <lineage>
        <taxon>Archaea</taxon>
        <taxon>Methanobacteriati</taxon>
        <taxon>Methanobacteriota</taxon>
        <taxon>Thermococci</taxon>
        <taxon>Thermococcales</taxon>
        <taxon>Thermococcaceae</taxon>
        <taxon>Thermococcus</taxon>
    </lineage>
</organism>
<proteinExistence type="predicted"/>
<dbReference type="HOGENOM" id="CLU_064882_1_0_2"/>
<evidence type="ECO:0000313" key="1">
    <source>
        <dbReference type="EMBL" id="AIU69082.1"/>
    </source>
</evidence>
<accession>A0A097QRH5</accession>
<dbReference type="InterPro" id="IPR010094">
    <property type="entry name" value="Transposase_put_N"/>
</dbReference>
<keyword evidence="2" id="KW-1185">Reference proteome</keyword>
<dbReference type="AlphaFoldDB" id="A0A097QRH5"/>
<protein>
    <submittedName>
        <fullName evidence="1">Transposase</fullName>
    </submittedName>
</protein>
<reference evidence="1 2" key="1">
    <citation type="journal article" date="2015" name="Int. J. Syst. Evol. Microbiol.">
        <title>Thermococcus eurythermalis sp. nov., a conditional piezophilic hyperthermophilic archaeon with a wide temperature range isolated from an oil-immersed chimney in the Guaymas Basin.</title>
        <authorList>
            <person name="Zhao W."/>
            <person name="Zeng X."/>
            <person name="Xiao X."/>
        </authorList>
    </citation>
    <scope>NUCLEOTIDE SEQUENCE [LARGE SCALE GENOMIC DNA]</scope>
    <source>
        <strain evidence="1 2">A501</strain>
    </source>
</reference>
<evidence type="ECO:0000313" key="2">
    <source>
        <dbReference type="Proteomes" id="UP000029980"/>
    </source>
</evidence>
<sequence>MARKTRTIRRAEVNYVTIKTKLEPKTSEDYLKLALLTEKFKRAVELAIRLQLKGIRKSEGVKEVSRLVLNNWWYSDSAWDYAKMLLKGAKQNGGNPLHIHLKSKFLISKPKENEKGNRNVRIEGLNVRIRSNGEWLNFKMKTGKNFLPVIFDVQKLKYGAQVVLRNGKVYLHVQVPFEVYLKHYGRTAYGKLYSGFDLNSDRVNMVILDERGIIRDVRVEHFPEVNSPGFSKRRARDLRLKALAHLLDYAFYHGVGVVFFEDLERIKRKNGKATNSRKGNRKASNFAKKELLEHGIVMALKRGFEVYLVNPAGSSKLGRELAQGLGLDVHFSSAFVIGWWGLNSLKSQKKNSPVW</sequence>
<dbReference type="KEGG" id="teu:TEU_01300"/>
<gene>
    <name evidence="1" type="ORF">TEU_01300</name>
</gene>
<name>A0A097QRH5_9EURY</name>
<dbReference type="OrthoDB" id="98351at2157"/>
<dbReference type="NCBIfam" id="TIGR01765">
    <property type="entry name" value="tspaseT_teng_N"/>
    <property type="match status" value="1"/>
</dbReference>
<dbReference type="EMBL" id="CP008887">
    <property type="protein sequence ID" value="AIU69082.1"/>
    <property type="molecule type" value="Genomic_DNA"/>
</dbReference>